<reference evidence="1" key="1">
    <citation type="submission" date="2020-06" db="EMBL/GenBank/DDBJ databases">
        <authorList>
            <person name="Li T."/>
            <person name="Hu X."/>
            <person name="Zhang T."/>
            <person name="Song X."/>
            <person name="Zhang H."/>
            <person name="Dai N."/>
            <person name="Sheng W."/>
            <person name="Hou X."/>
            <person name="Wei L."/>
        </authorList>
    </citation>
    <scope>NUCLEOTIDE SEQUENCE</scope>
    <source>
        <strain evidence="1">K16</strain>
        <tissue evidence="1">Leaf</tissue>
    </source>
</reference>
<comment type="caution">
    <text evidence="1">The sequence shown here is derived from an EMBL/GenBank/DDBJ whole genome shotgun (WGS) entry which is preliminary data.</text>
</comment>
<keyword evidence="2" id="KW-1185">Reference proteome</keyword>
<evidence type="ECO:0000313" key="1">
    <source>
        <dbReference type="EMBL" id="KAK4400718.1"/>
    </source>
</evidence>
<accession>A0AAE1WVY7</accession>
<proteinExistence type="predicted"/>
<evidence type="ECO:0000313" key="2">
    <source>
        <dbReference type="Proteomes" id="UP001289374"/>
    </source>
</evidence>
<dbReference type="Proteomes" id="UP001289374">
    <property type="component" value="Unassembled WGS sequence"/>
</dbReference>
<sequence length="267" mass="29879">MLSSATSNSALVLPPLTTTRPCCSSSVSVAPWWNSRLNLSSFATVLWVYPRSLIQALGLARLVEPKLFDSRASRPLRLRAPLLCWRPTFSAVTAWRLSPVELQERRTKCLCFNCDEKFGPGHRCKVKQFMLLLSDGPPDLFDSCPDPEDVPLSPEAALTDGVLFQLSPAAVSGSSSPRTLCRRGLIRGHAVSVLIDSGNSHNIIQPRVATFLSLAESSLPSFSRARWQRRRPPLLWSLPRRVIVTPVSQLLCFRLCHPDFWRRYRTG</sequence>
<gene>
    <name evidence="1" type="ORF">Sango_1177900</name>
</gene>
<protein>
    <submittedName>
        <fullName evidence="1">Uncharacterized protein</fullName>
    </submittedName>
</protein>
<reference evidence="1" key="2">
    <citation type="journal article" date="2024" name="Plant">
        <title>Genomic evolution and insights into agronomic trait innovations of Sesamum species.</title>
        <authorList>
            <person name="Miao H."/>
            <person name="Wang L."/>
            <person name="Qu L."/>
            <person name="Liu H."/>
            <person name="Sun Y."/>
            <person name="Le M."/>
            <person name="Wang Q."/>
            <person name="Wei S."/>
            <person name="Zheng Y."/>
            <person name="Lin W."/>
            <person name="Duan Y."/>
            <person name="Cao H."/>
            <person name="Xiong S."/>
            <person name="Wang X."/>
            <person name="Wei L."/>
            <person name="Li C."/>
            <person name="Ma Q."/>
            <person name="Ju M."/>
            <person name="Zhao R."/>
            <person name="Li G."/>
            <person name="Mu C."/>
            <person name="Tian Q."/>
            <person name="Mei H."/>
            <person name="Zhang T."/>
            <person name="Gao T."/>
            <person name="Zhang H."/>
        </authorList>
    </citation>
    <scope>NUCLEOTIDE SEQUENCE</scope>
    <source>
        <strain evidence="1">K16</strain>
    </source>
</reference>
<name>A0AAE1WVY7_9LAMI</name>
<dbReference type="AlphaFoldDB" id="A0AAE1WVY7"/>
<dbReference type="EMBL" id="JACGWL010000006">
    <property type="protein sequence ID" value="KAK4400718.1"/>
    <property type="molecule type" value="Genomic_DNA"/>
</dbReference>
<organism evidence="1 2">
    <name type="scientific">Sesamum angolense</name>
    <dbReference type="NCBI Taxonomy" id="2727404"/>
    <lineage>
        <taxon>Eukaryota</taxon>
        <taxon>Viridiplantae</taxon>
        <taxon>Streptophyta</taxon>
        <taxon>Embryophyta</taxon>
        <taxon>Tracheophyta</taxon>
        <taxon>Spermatophyta</taxon>
        <taxon>Magnoliopsida</taxon>
        <taxon>eudicotyledons</taxon>
        <taxon>Gunneridae</taxon>
        <taxon>Pentapetalae</taxon>
        <taxon>asterids</taxon>
        <taxon>lamiids</taxon>
        <taxon>Lamiales</taxon>
        <taxon>Pedaliaceae</taxon>
        <taxon>Sesamum</taxon>
    </lineage>
</organism>